<sequence>MSQFDSLCSSIEFYYIQSICLYKNFENTLKYAAIRPVVLTSSRISIDIIPTQVSPRGGSCIWRPTVPLNQIKF</sequence>
<gene>
    <name evidence="1" type="ORF">V1478_003541</name>
</gene>
<dbReference type="AlphaFoldDB" id="A0ABD2BM41"/>
<organism evidence="1 2">
    <name type="scientific">Vespula squamosa</name>
    <name type="common">Southern yellow jacket</name>
    <name type="synonym">Wasp</name>
    <dbReference type="NCBI Taxonomy" id="30214"/>
    <lineage>
        <taxon>Eukaryota</taxon>
        <taxon>Metazoa</taxon>
        <taxon>Ecdysozoa</taxon>
        <taxon>Arthropoda</taxon>
        <taxon>Hexapoda</taxon>
        <taxon>Insecta</taxon>
        <taxon>Pterygota</taxon>
        <taxon>Neoptera</taxon>
        <taxon>Endopterygota</taxon>
        <taxon>Hymenoptera</taxon>
        <taxon>Apocrita</taxon>
        <taxon>Aculeata</taxon>
        <taxon>Vespoidea</taxon>
        <taxon>Vespidae</taxon>
        <taxon>Vespinae</taxon>
        <taxon>Vespula</taxon>
    </lineage>
</organism>
<evidence type="ECO:0000313" key="1">
    <source>
        <dbReference type="EMBL" id="KAL2733843.1"/>
    </source>
</evidence>
<reference evidence="1 2" key="1">
    <citation type="journal article" date="2024" name="Ann. Entomol. Soc. Am.">
        <title>Genomic analyses of the southern and eastern yellowjacket wasps (Hymenoptera: Vespidae) reveal evolutionary signatures of social life.</title>
        <authorList>
            <person name="Catto M.A."/>
            <person name="Caine P.B."/>
            <person name="Orr S.E."/>
            <person name="Hunt B.G."/>
            <person name="Goodisman M.A.D."/>
        </authorList>
    </citation>
    <scope>NUCLEOTIDE SEQUENCE [LARGE SCALE GENOMIC DNA]</scope>
    <source>
        <strain evidence="1">233</strain>
        <tissue evidence="1">Head and thorax</tissue>
    </source>
</reference>
<dbReference type="Proteomes" id="UP001607302">
    <property type="component" value="Unassembled WGS sequence"/>
</dbReference>
<accession>A0ABD2BM41</accession>
<protein>
    <submittedName>
        <fullName evidence="1">Uncharacterized protein</fullName>
    </submittedName>
</protein>
<comment type="caution">
    <text evidence="1">The sequence shown here is derived from an EMBL/GenBank/DDBJ whole genome shotgun (WGS) entry which is preliminary data.</text>
</comment>
<name>A0ABD2BM41_VESSQ</name>
<evidence type="ECO:0000313" key="2">
    <source>
        <dbReference type="Proteomes" id="UP001607302"/>
    </source>
</evidence>
<dbReference type="EMBL" id="JAUDFV010000074">
    <property type="protein sequence ID" value="KAL2733843.1"/>
    <property type="molecule type" value="Genomic_DNA"/>
</dbReference>
<keyword evidence="2" id="KW-1185">Reference proteome</keyword>
<proteinExistence type="predicted"/>